<dbReference type="PANTHER" id="PTHR37947:SF1">
    <property type="entry name" value="BLL2462 PROTEIN"/>
    <property type="match status" value="1"/>
</dbReference>
<evidence type="ECO:0000256" key="1">
    <source>
        <dbReference type="SAM" id="Phobius"/>
    </source>
</evidence>
<gene>
    <name evidence="3" type="ordered locus">Pcar_0457</name>
</gene>
<dbReference type="AlphaFoldDB" id="Q3A7C7"/>
<dbReference type="RefSeq" id="WP_011340140.1">
    <property type="nucleotide sequence ID" value="NC_007498.2"/>
</dbReference>
<organism evidence="3 4">
    <name type="scientific">Syntrophotalea carbinolica (strain DSM 2380 / NBRC 103641 / GraBd1)</name>
    <name type="common">Pelobacter carbinolicus</name>
    <dbReference type="NCBI Taxonomy" id="338963"/>
    <lineage>
        <taxon>Bacteria</taxon>
        <taxon>Pseudomonadati</taxon>
        <taxon>Thermodesulfobacteriota</taxon>
        <taxon>Desulfuromonadia</taxon>
        <taxon>Desulfuromonadales</taxon>
        <taxon>Syntrophotaleaceae</taxon>
        <taxon>Syntrophotalea</taxon>
    </lineage>
</organism>
<keyword evidence="1" id="KW-1133">Transmembrane helix</keyword>
<proteinExistence type="predicted"/>
<dbReference type="PANTHER" id="PTHR37947">
    <property type="entry name" value="BLL2462 PROTEIN"/>
    <property type="match status" value="1"/>
</dbReference>
<dbReference type="SMART" id="SM00327">
    <property type="entry name" value="VWA"/>
    <property type="match status" value="1"/>
</dbReference>
<evidence type="ECO:0000313" key="4">
    <source>
        <dbReference type="Proteomes" id="UP000002534"/>
    </source>
</evidence>
<feature type="transmembrane region" description="Helical" evidence="1">
    <location>
        <begin position="322"/>
        <end position="339"/>
    </location>
</feature>
<evidence type="ECO:0000259" key="2">
    <source>
        <dbReference type="PROSITE" id="PS50234"/>
    </source>
</evidence>
<name>Q3A7C7_SYNC1</name>
<feature type="transmembrane region" description="Helical" evidence="1">
    <location>
        <begin position="48"/>
        <end position="68"/>
    </location>
</feature>
<dbReference type="Pfam" id="PF13519">
    <property type="entry name" value="VWA_2"/>
    <property type="match status" value="1"/>
</dbReference>
<sequence>MRFTSPELFWLIFLLIPMAWRILSTEHYLNRLRHRFRATVNGNPRWRRAARCLLPLLGLASLITALAGPEITVMRAGSISENLVLAVGIDVSKSMLAEDVVLKQPSVNTTSPLSNRLNAARQCVLALLKRLDGEKVGLFFFARNGIEVVSPTRDLGFVRYMATHTALGDLTESGSNLLAAIDSGLMMVDSQPGLPAKAVILITDGEDTENTRSEIMQGLSQGSGHQTPVYTVGVGSPREVFIPIRRKGSTEIDGFYLDAHDIPLKTRHDPQTLQEIAVATGGSYLNLGDRQPEHIATRLLKNITSTTASPVDLPARPTSLDLAPIFLLLSLIFYIPFLLL</sequence>
<dbReference type="PROSITE" id="PS50234">
    <property type="entry name" value="VWFA"/>
    <property type="match status" value="1"/>
</dbReference>
<dbReference type="Proteomes" id="UP000002534">
    <property type="component" value="Chromosome"/>
</dbReference>
<keyword evidence="1" id="KW-0472">Membrane</keyword>
<dbReference type="SUPFAM" id="SSF53300">
    <property type="entry name" value="vWA-like"/>
    <property type="match status" value="1"/>
</dbReference>
<accession>Q3A7C7</accession>
<dbReference type="Gene3D" id="3.40.50.410">
    <property type="entry name" value="von Willebrand factor, type A domain"/>
    <property type="match status" value="1"/>
</dbReference>
<protein>
    <submittedName>
        <fullName evidence="3">VWFA superfamily protein</fullName>
    </submittedName>
</protein>
<dbReference type="STRING" id="338963.Pcar_0457"/>
<feature type="domain" description="VWFA" evidence="2">
    <location>
        <begin position="84"/>
        <end position="303"/>
    </location>
</feature>
<dbReference type="KEGG" id="pca:Pcar_0457"/>
<keyword evidence="4" id="KW-1185">Reference proteome</keyword>
<dbReference type="OrthoDB" id="6206554at2"/>
<dbReference type="InterPro" id="IPR002035">
    <property type="entry name" value="VWF_A"/>
</dbReference>
<dbReference type="eggNOG" id="COG2304">
    <property type="taxonomic scope" value="Bacteria"/>
</dbReference>
<dbReference type="InterPro" id="IPR036465">
    <property type="entry name" value="vWFA_dom_sf"/>
</dbReference>
<reference evidence="3 4" key="2">
    <citation type="journal article" date="2012" name="BMC Genomics">
        <title>The genome of Pelobacter carbinolicus reveals surprising metabolic capabilities and physiological features.</title>
        <authorList>
            <person name="Aklujkar M."/>
            <person name="Haveman S.A."/>
            <person name="Didonato R.Jr."/>
            <person name="Chertkov O."/>
            <person name="Han C.S."/>
            <person name="Land M.L."/>
            <person name="Brown P."/>
            <person name="Lovley D.R."/>
        </authorList>
    </citation>
    <scope>NUCLEOTIDE SEQUENCE [LARGE SCALE GENOMIC DNA]</scope>
    <source>
        <strain evidence="4">DSM 2380 / NBRC 103641 / GraBd1</strain>
    </source>
</reference>
<dbReference type="EMBL" id="CP000142">
    <property type="protein sequence ID" value="ABA87717.1"/>
    <property type="molecule type" value="Genomic_DNA"/>
</dbReference>
<dbReference type="HOGENOM" id="CLU_823498_0_0_7"/>
<evidence type="ECO:0000313" key="3">
    <source>
        <dbReference type="EMBL" id="ABA87717.1"/>
    </source>
</evidence>
<keyword evidence="1" id="KW-0812">Transmembrane</keyword>
<reference evidence="4" key="1">
    <citation type="submission" date="2005-10" db="EMBL/GenBank/DDBJ databases">
        <title>Complete sequence of Pelobacter carbinolicus DSM 2380.</title>
        <authorList>
            <person name="Copeland A."/>
            <person name="Lucas S."/>
            <person name="Lapidus A."/>
            <person name="Barry K."/>
            <person name="Detter J.C."/>
            <person name="Glavina T."/>
            <person name="Hammon N."/>
            <person name="Israni S."/>
            <person name="Pitluck S."/>
            <person name="Chertkov O."/>
            <person name="Schmutz J."/>
            <person name="Larimer F."/>
            <person name="Land M."/>
            <person name="Kyrpides N."/>
            <person name="Ivanova N."/>
            <person name="Richardson P."/>
        </authorList>
    </citation>
    <scope>NUCLEOTIDE SEQUENCE [LARGE SCALE GENOMIC DNA]</scope>
    <source>
        <strain evidence="4">DSM 2380 / NBRC 103641 / GraBd1</strain>
    </source>
</reference>